<comment type="catalytic activity">
    <reaction evidence="3">
        <text>uridine + phosphate = alpha-D-ribose 1-phosphate + uracil</text>
        <dbReference type="Rhea" id="RHEA:24388"/>
        <dbReference type="ChEBI" id="CHEBI:16704"/>
        <dbReference type="ChEBI" id="CHEBI:17568"/>
        <dbReference type="ChEBI" id="CHEBI:43474"/>
        <dbReference type="ChEBI" id="CHEBI:57720"/>
        <dbReference type="EC" id="2.4.2.3"/>
    </reaction>
</comment>
<dbReference type="PANTHER" id="PTHR43691">
    <property type="entry name" value="URIDINE PHOSPHORYLASE"/>
    <property type="match status" value="1"/>
</dbReference>
<dbReference type="GO" id="GO:0004850">
    <property type="term" value="F:uridine phosphorylase activity"/>
    <property type="evidence" value="ECO:0007669"/>
    <property type="project" value="UniProtKB-EC"/>
</dbReference>
<dbReference type="OrthoDB" id="5296640at2"/>
<dbReference type="InterPro" id="IPR000845">
    <property type="entry name" value="Nucleoside_phosphorylase_d"/>
</dbReference>
<dbReference type="AlphaFoldDB" id="A0A2Z4Y1Q4"/>
<protein>
    <recommendedName>
        <fullName evidence="2">Uridine phosphorylase</fullName>
        <ecNumber evidence="1">2.4.2.3</ecNumber>
    </recommendedName>
</protein>
<evidence type="ECO:0000313" key="6">
    <source>
        <dbReference type="EMBL" id="QIW12867.1"/>
    </source>
</evidence>
<dbReference type="Proteomes" id="UP000251120">
    <property type="component" value="Chromosome"/>
</dbReference>
<dbReference type="EMBL" id="CP043424">
    <property type="protein sequence ID" value="QIW12867.1"/>
    <property type="molecule type" value="Genomic_DNA"/>
</dbReference>
<name>A0A2Z4Y1Q4_9GAMM</name>
<gene>
    <name evidence="5" type="ORF">CDH04_09540</name>
    <name evidence="6" type="ORF">FZC43_09550</name>
</gene>
<evidence type="ECO:0000313" key="5">
    <source>
        <dbReference type="EMBL" id="AXA34623.1"/>
    </source>
</evidence>
<evidence type="ECO:0000256" key="2">
    <source>
        <dbReference type="ARBA" id="ARBA00021980"/>
    </source>
</evidence>
<proteinExistence type="predicted"/>
<evidence type="ECO:0000313" key="7">
    <source>
        <dbReference type="Proteomes" id="UP000251120"/>
    </source>
</evidence>
<evidence type="ECO:0000313" key="8">
    <source>
        <dbReference type="Proteomes" id="UP000681131"/>
    </source>
</evidence>
<reference evidence="5 7" key="1">
    <citation type="submission" date="2017-06" db="EMBL/GenBank/DDBJ databases">
        <title>Complete genome of Francisella adeliensis.</title>
        <authorList>
            <person name="Vallesi A."/>
            <person name="Sjodin A."/>
        </authorList>
    </citation>
    <scope>NUCLEOTIDE SEQUENCE [LARGE SCALE GENOMIC DNA]</scope>
    <source>
        <strain evidence="5 7">FDC440</strain>
    </source>
</reference>
<dbReference type="InterPro" id="IPR035994">
    <property type="entry name" value="Nucleoside_phosphorylase_sf"/>
</dbReference>
<reference evidence="6 8" key="2">
    <citation type="submission" date="2019-08" db="EMBL/GenBank/DDBJ databases">
        <title>Complete genome sequences of Francisella adeliensis (FSC1325 and FSC1326).</title>
        <authorList>
            <person name="Ohrman C."/>
            <person name="Uneklint I."/>
            <person name="Vallesi A."/>
            <person name="Karlsson L."/>
            <person name="Sjodin A."/>
        </authorList>
    </citation>
    <scope>NUCLEOTIDE SEQUENCE [LARGE SCALE GENOMIC DNA]</scope>
    <source>
        <strain evidence="6 8">FSC1325</strain>
    </source>
</reference>
<dbReference type="Pfam" id="PF01048">
    <property type="entry name" value="PNP_UDP_1"/>
    <property type="match status" value="1"/>
</dbReference>
<evidence type="ECO:0000256" key="1">
    <source>
        <dbReference type="ARBA" id="ARBA00011888"/>
    </source>
</evidence>
<dbReference type="PANTHER" id="PTHR43691:SF11">
    <property type="entry name" value="FI09636P-RELATED"/>
    <property type="match status" value="1"/>
</dbReference>
<evidence type="ECO:0000259" key="4">
    <source>
        <dbReference type="Pfam" id="PF01048"/>
    </source>
</evidence>
<accession>A0A2Z4Y1Q4</accession>
<dbReference type="Gene3D" id="3.40.50.1580">
    <property type="entry name" value="Nucleoside phosphorylase domain"/>
    <property type="match status" value="1"/>
</dbReference>
<dbReference type="GO" id="GO:0009116">
    <property type="term" value="P:nucleoside metabolic process"/>
    <property type="evidence" value="ECO:0007669"/>
    <property type="project" value="InterPro"/>
</dbReference>
<evidence type="ECO:0000256" key="3">
    <source>
        <dbReference type="ARBA" id="ARBA00048447"/>
    </source>
</evidence>
<dbReference type="EC" id="2.4.2.3" evidence="1"/>
<dbReference type="KEGG" id="fad:CDH04_09540"/>
<dbReference type="EMBL" id="CP021781">
    <property type="protein sequence ID" value="AXA34623.1"/>
    <property type="molecule type" value="Genomic_DNA"/>
</dbReference>
<dbReference type="GO" id="GO:0005829">
    <property type="term" value="C:cytosol"/>
    <property type="evidence" value="ECO:0007669"/>
    <property type="project" value="TreeGrafter"/>
</dbReference>
<sequence length="262" mass="29591">MNIDNQTKLYHIGFSREDIEYATLAILTDDSDYTKDLALALDSKARLVCINREYHSYIIHVNETPVLIVSTGFGGPAMGIGLEELSMLGLTSFIRLGETGAVREYLQVGDFVIAKGALRQEGTSQHYAPINYPASADFSFVEFAEQAMICSKLRYRIGVVASTDILWPKQTASDLFDKCSIDYQYKLLKSWRDYRILSADNTTATLLTIASVFNLQAISILDVIDRIDTPEYELSNIKRDDAIRIEKWCEFLPNLMESILEK</sequence>
<organism evidence="5 7">
    <name type="scientific">Francisella adeliensis</name>
    <dbReference type="NCBI Taxonomy" id="2007306"/>
    <lineage>
        <taxon>Bacteria</taxon>
        <taxon>Pseudomonadati</taxon>
        <taxon>Pseudomonadota</taxon>
        <taxon>Gammaproteobacteria</taxon>
        <taxon>Thiotrichales</taxon>
        <taxon>Francisellaceae</taxon>
        <taxon>Francisella</taxon>
    </lineage>
</organism>
<dbReference type="Proteomes" id="UP000681131">
    <property type="component" value="Chromosome"/>
</dbReference>
<dbReference type="RefSeq" id="WP_112870798.1">
    <property type="nucleotide sequence ID" value="NZ_CP021781.1"/>
</dbReference>
<keyword evidence="8" id="KW-1185">Reference proteome</keyword>
<dbReference type="SUPFAM" id="SSF53167">
    <property type="entry name" value="Purine and uridine phosphorylases"/>
    <property type="match status" value="1"/>
</dbReference>
<feature type="domain" description="Nucleoside phosphorylase" evidence="4">
    <location>
        <begin position="24"/>
        <end position="229"/>
    </location>
</feature>